<keyword evidence="3" id="KW-1185">Reference proteome</keyword>
<dbReference type="Proteomes" id="UP000000849">
    <property type="component" value="Chromosome"/>
</dbReference>
<proteinExistence type="predicted"/>
<keyword evidence="1" id="KW-1133">Transmembrane helix</keyword>
<reference evidence="2 3" key="1">
    <citation type="journal article" date="2010" name="Stand. Genomic Sci.">
        <title>Complete genome sequence of Cellulomonas flavigena type strain (134).</title>
        <authorList>
            <person name="Abt B."/>
            <person name="Foster B."/>
            <person name="Lapidus A."/>
            <person name="Clum A."/>
            <person name="Sun H."/>
            <person name="Pukall R."/>
            <person name="Lucas S."/>
            <person name="Glavina Del Rio T."/>
            <person name="Nolan M."/>
            <person name="Tice H."/>
            <person name="Cheng J.F."/>
            <person name="Pitluck S."/>
            <person name="Liolios K."/>
            <person name="Ivanova N."/>
            <person name="Mavromatis K."/>
            <person name="Ovchinnikova G."/>
            <person name="Pati A."/>
            <person name="Goodwin L."/>
            <person name="Chen A."/>
            <person name="Palaniappan K."/>
            <person name="Land M."/>
            <person name="Hauser L."/>
            <person name="Chang Y.J."/>
            <person name="Jeffries C.D."/>
            <person name="Rohde M."/>
            <person name="Goker M."/>
            <person name="Woyke T."/>
            <person name="Bristow J."/>
            <person name="Eisen J.A."/>
            <person name="Markowitz V."/>
            <person name="Hugenholtz P."/>
            <person name="Kyrpides N.C."/>
            <person name="Klenk H.P."/>
        </authorList>
    </citation>
    <scope>NUCLEOTIDE SEQUENCE [LARGE SCALE GENOMIC DNA]</scope>
    <source>
        <strain evidence="3">ATCC 482 / DSM 20109 / BCRC 11376 / JCM 18109 / NBRC 3775 / NCIMB 8073 / NRS 134</strain>
    </source>
</reference>
<feature type="transmembrane region" description="Helical" evidence="1">
    <location>
        <begin position="142"/>
        <end position="162"/>
    </location>
</feature>
<feature type="transmembrane region" description="Helical" evidence="1">
    <location>
        <begin position="79"/>
        <end position="98"/>
    </location>
</feature>
<dbReference type="HOGENOM" id="CLU_1145584_0_0_11"/>
<dbReference type="RefSeq" id="WP_013118356.1">
    <property type="nucleotide sequence ID" value="NC_014151.1"/>
</dbReference>
<accession>D5ULR9</accession>
<name>D5ULR9_CELFN</name>
<dbReference type="OrthoDB" id="5192631at2"/>
<keyword evidence="1" id="KW-0812">Transmembrane</keyword>
<dbReference type="KEGG" id="cfl:Cfla_3143"/>
<feature type="transmembrane region" description="Helical" evidence="1">
    <location>
        <begin position="168"/>
        <end position="190"/>
    </location>
</feature>
<evidence type="ECO:0000256" key="1">
    <source>
        <dbReference type="SAM" id="Phobius"/>
    </source>
</evidence>
<dbReference type="EMBL" id="CP001964">
    <property type="protein sequence ID" value="ADG76025.1"/>
    <property type="molecule type" value="Genomic_DNA"/>
</dbReference>
<dbReference type="AlphaFoldDB" id="D5ULR9"/>
<protein>
    <submittedName>
        <fullName evidence="2">Uncharacterized protein</fullName>
    </submittedName>
</protein>
<keyword evidence="1" id="KW-0472">Membrane</keyword>
<gene>
    <name evidence="2" type="ordered locus">Cfla_3143</name>
</gene>
<evidence type="ECO:0000313" key="2">
    <source>
        <dbReference type="EMBL" id="ADG76025.1"/>
    </source>
</evidence>
<sequence>MTEPTDLAPHVEPSWAEALVLELRLRDVPGDTIGDVLAEVDSHVVDSRTPAHVAFGDAVAYAERIAETVARPAPDDLRAALPTALGAAALVVTIDAAVEWWRDGTFELTGGTLALALGTVLVVGVIVRFGTPLLRVAVTAPLWRTVPALVAVMAALVGLGVLGRQWHLVTLPAAPVALAALATVALTVVLELRAAGDVDPLLAPGADRAAAEATARREAHRLLLRLAGVQAAYLVLVLAVVLGVLRLGT</sequence>
<feature type="transmembrane region" description="Helical" evidence="1">
    <location>
        <begin position="110"/>
        <end position="130"/>
    </location>
</feature>
<dbReference type="STRING" id="446466.Cfla_3143"/>
<feature type="transmembrane region" description="Helical" evidence="1">
    <location>
        <begin position="222"/>
        <end position="245"/>
    </location>
</feature>
<organism evidence="2 3">
    <name type="scientific">Cellulomonas flavigena (strain ATCC 482 / DSM 20109 / BCRC 11376 / JCM 18109 / NBRC 3775 / NCIMB 8073 / NRS 134)</name>
    <dbReference type="NCBI Taxonomy" id="446466"/>
    <lineage>
        <taxon>Bacteria</taxon>
        <taxon>Bacillati</taxon>
        <taxon>Actinomycetota</taxon>
        <taxon>Actinomycetes</taxon>
        <taxon>Micrococcales</taxon>
        <taxon>Cellulomonadaceae</taxon>
        <taxon>Cellulomonas</taxon>
    </lineage>
</organism>
<evidence type="ECO:0000313" key="3">
    <source>
        <dbReference type="Proteomes" id="UP000000849"/>
    </source>
</evidence>